<name>A0A1V1P172_9BACT</name>
<evidence type="ECO:0000256" key="4">
    <source>
        <dbReference type="ARBA" id="ARBA00022723"/>
    </source>
</evidence>
<dbReference type="InterPro" id="IPR007197">
    <property type="entry name" value="rSAM"/>
</dbReference>
<feature type="domain" description="Radical SAM core" evidence="8">
    <location>
        <begin position="37"/>
        <end position="125"/>
    </location>
</feature>
<dbReference type="InterPro" id="IPR058240">
    <property type="entry name" value="rSAM_sf"/>
</dbReference>
<evidence type="ECO:0000256" key="6">
    <source>
        <dbReference type="ARBA" id="ARBA00023004"/>
    </source>
</evidence>
<dbReference type="InterPro" id="IPR013785">
    <property type="entry name" value="Aldolase_TIM"/>
</dbReference>
<dbReference type="InterPro" id="IPR023885">
    <property type="entry name" value="4Fe4S-binding_SPASM_dom"/>
</dbReference>
<organism evidence="9 10">
    <name type="scientific">Candidatus Magnetoglobus multicellularis str. Araruama</name>
    <dbReference type="NCBI Taxonomy" id="890399"/>
    <lineage>
        <taxon>Bacteria</taxon>
        <taxon>Pseudomonadati</taxon>
        <taxon>Thermodesulfobacteriota</taxon>
        <taxon>Desulfobacteria</taxon>
        <taxon>Desulfobacterales</taxon>
        <taxon>Desulfobacteraceae</taxon>
        <taxon>Candidatus Magnetoglobus</taxon>
    </lineage>
</organism>
<dbReference type="GO" id="GO:0051539">
    <property type="term" value="F:4 iron, 4 sulfur cluster binding"/>
    <property type="evidence" value="ECO:0007669"/>
    <property type="project" value="UniProtKB-KW"/>
</dbReference>
<dbReference type="GO" id="GO:0016491">
    <property type="term" value="F:oxidoreductase activity"/>
    <property type="evidence" value="ECO:0007669"/>
    <property type="project" value="UniProtKB-KW"/>
</dbReference>
<dbReference type="NCBIfam" id="TIGR04085">
    <property type="entry name" value="rSAM_more_4Fe4S"/>
    <property type="match status" value="1"/>
</dbReference>
<dbReference type="PROSITE" id="PS01305">
    <property type="entry name" value="MOAA_NIFB_PQQE"/>
    <property type="match status" value="1"/>
</dbReference>
<dbReference type="Gene3D" id="3.20.20.70">
    <property type="entry name" value="Aldolase class I"/>
    <property type="match status" value="1"/>
</dbReference>
<keyword evidence="3" id="KW-0949">S-adenosyl-L-methionine</keyword>
<keyword evidence="2" id="KW-0004">4Fe-4S</keyword>
<evidence type="ECO:0000259" key="8">
    <source>
        <dbReference type="Pfam" id="PF04055"/>
    </source>
</evidence>
<dbReference type="EMBL" id="ATBP01000932">
    <property type="protein sequence ID" value="ETR68495.1"/>
    <property type="molecule type" value="Genomic_DNA"/>
</dbReference>
<gene>
    <name evidence="9" type="ORF">OMM_04528</name>
</gene>
<dbReference type="PANTHER" id="PTHR11228:SF7">
    <property type="entry name" value="PQQA PEPTIDE CYCLASE"/>
    <property type="match status" value="1"/>
</dbReference>
<keyword evidence="5" id="KW-0560">Oxidoreductase</keyword>
<proteinExistence type="predicted"/>
<comment type="cofactor">
    <cofactor evidence="1">
        <name>[4Fe-4S] cluster</name>
        <dbReference type="ChEBI" id="CHEBI:49883"/>
    </cofactor>
</comment>
<evidence type="ECO:0000256" key="7">
    <source>
        <dbReference type="ARBA" id="ARBA00023014"/>
    </source>
</evidence>
<comment type="caution">
    <text evidence="9">The sequence shown here is derived from an EMBL/GenBank/DDBJ whole genome shotgun (WGS) entry which is preliminary data.</text>
</comment>
<reference evidence="10" key="1">
    <citation type="submission" date="2012-11" db="EMBL/GenBank/DDBJ databases">
        <authorList>
            <person name="Lucero-Rivera Y.E."/>
            <person name="Tovar-Ramirez D."/>
        </authorList>
    </citation>
    <scope>NUCLEOTIDE SEQUENCE [LARGE SCALE GENOMIC DNA]</scope>
    <source>
        <strain evidence="10">Araruama</strain>
    </source>
</reference>
<dbReference type="GO" id="GO:0046872">
    <property type="term" value="F:metal ion binding"/>
    <property type="evidence" value="ECO:0007669"/>
    <property type="project" value="UniProtKB-KW"/>
</dbReference>
<protein>
    <submittedName>
        <fullName evidence="9">Radical SAM domain protein</fullName>
    </submittedName>
</protein>
<dbReference type="InterPro" id="IPR000385">
    <property type="entry name" value="MoaA_NifB_PqqE_Fe-S-bd_CS"/>
</dbReference>
<dbReference type="SFLD" id="SFLDS00029">
    <property type="entry name" value="Radical_SAM"/>
    <property type="match status" value="1"/>
</dbReference>
<evidence type="ECO:0000313" key="10">
    <source>
        <dbReference type="Proteomes" id="UP000189670"/>
    </source>
</evidence>
<dbReference type="Proteomes" id="UP000189670">
    <property type="component" value="Unassembled WGS sequence"/>
</dbReference>
<evidence type="ECO:0000256" key="1">
    <source>
        <dbReference type="ARBA" id="ARBA00001966"/>
    </source>
</evidence>
<dbReference type="InterPro" id="IPR050377">
    <property type="entry name" value="Radical_SAM_PqqE_MftC-like"/>
</dbReference>
<dbReference type="PANTHER" id="PTHR11228">
    <property type="entry name" value="RADICAL SAM DOMAIN PROTEIN"/>
    <property type="match status" value="1"/>
</dbReference>
<evidence type="ECO:0000256" key="2">
    <source>
        <dbReference type="ARBA" id="ARBA00022485"/>
    </source>
</evidence>
<dbReference type="SFLD" id="SFLDG01067">
    <property type="entry name" value="SPASM/twitch_domain_containing"/>
    <property type="match status" value="1"/>
</dbReference>
<keyword evidence="7" id="KW-0411">Iron-sulfur</keyword>
<dbReference type="AlphaFoldDB" id="A0A1V1P172"/>
<dbReference type="Pfam" id="PF04055">
    <property type="entry name" value="Radical_SAM"/>
    <property type="match status" value="1"/>
</dbReference>
<accession>A0A1V1P172</accession>
<evidence type="ECO:0000313" key="9">
    <source>
        <dbReference type="EMBL" id="ETR68495.1"/>
    </source>
</evidence>
<keyword evidence="4" id="KW-0479">Metal-binding</keyword>
<evidence type="ECO:0000256" key="3">
    <source>
        <dbReference type="ARBA" id="ARBA00022691"/>
    </source>
</evidence>
<dbReference type="CDD" id="cd01335">
    <property type="entry name" value="Radical_SAM"/>
    <property type="match status" value="1"/>
</dbReference>
<sequence length="402" mass="46170">MTHINPTDWYFHGGDEHIDNYYQMICSHPVESPSLYISVTNRCNLNCEYCYDKKSQPPLQEPVDMEPALVESIFKQINKPAYVFVLGGEPFLNPTAVESILDLCPSRVNISTNGYINNKRINLLLKKFIKRKASGRTGMLQFSCDLGGVSQKRHTEKEQIENTLVHFSNICGRHMKIKYTLTNEDIPAIADIAQWYWDRNLFLQFDYADGAYGDGFSVDLSNDNMNCVYEFILESLHQFFSQWLNNPDNLQISIRAKVLVQHVFSGALEQINNQSPRLTSCNVLGHSYYVSPSGKLYPCHRFKNHRESYGNFGENVLEGIKQFHCDVTPTIREYCRNCMYRGLCGSFCSAIIYGYGHQSVIGRCKFIGALRDAVLTFLLDDKIRCHPQIDQFISIINKYSPY</sequence>
<keyword evidence="6" id="KW-0408">Iron</keyword>
<evidence type="ECO:0000256" key="5">
    <source>
        <dbReference type="ARBA" id="ARBA00023002"/>
    </source>
</evidence>
<dbReference type="SUPFAM" id="SSF102114">
    <property type="entry name" value="Radical SAM enzymes"/>
    <property type="match status" value="1"/>
</dbReference>